<sequence>PVQTLEPELQMITQDSASESELIHKSDYITKEEANKKQKTRSIQMHINSKKLDLSVEPYEASDLDGCKTLFYNLELNDPKAVHLLILKELESKGGSELKNLINKKFECLEKIKRHKRSEKDLEFRKQEELKTAVKKKTIAIHHAKVFKSHPDNRRNIEKC</sequence>
<organism evidence="1 2">
    <name type="scientific">Cetraspora pellucida</name>
    <dbReference type="NCBI Taxonomy" id="1433469"/>
    <lineage>
        <taxon>Eukaryota</taxon>
        <taxon>Fungi</taxon>
        <taxon>Fungi incertae sedis</taxon>
        <taxon>Mucoromycota</taxon>
        <taxon>Glomeromycotina</taxon>
        <taxon>Glomeromycetes</taxon>
        <taxon>Diversisporales</taxon>
        <taxon>Gigasporaceae</taxon>
        <taxon>Cetraspora</taxon>
    </lineage>
</organism>
<accession>A0ACA9LWA6</accession>
<gene>
    <name evidence="1" type="ORF">SPELUC_LOCUS5194</name>
</gene>
<evidence type="ECO:0000313" key="2">
    <source>
        <dbReference type="Proteomes" id="UP000789366"/>
    </source>
</evidence>
<dbReference type="EMBL" id="CAJVPW010005157">
    <property type="protein sequence ID" value="CAG8550788.1"/>
    <property type="molecule type" value="Genomic_DNA"/>
</dbReference>
<keyword evidence="2" id="KW-1185">Reference proteome</keyword>
<evidence type="ECO:0000313" key="1">
    <source>
        <dbReference type="EMBL" id="CAG8550788.1"/>
    </source>
</evidence>
<feature type="non-terminal residue" evidence="1">
    <location>
        <position position="1"/>
    </location>
</feature>
<dbReference type="Proteomes" id="UP000789366">
    <property type="component" value="Unassembled WGS sequence"/>
</dbReference>
<name>A0ACA9LWA6_9GLOM</name>
<comment type="caution">
    <text evidence="1">The sequence shown here is derived from an EMBL/GenBank/DDBJ whole genome shotgun (WGS) entry which is preliminary data.</text>
</comment>
<proteinExistence type="predicted"/>
<reference evidence="1" key="1">
    <citation type="submission" date="2021-06" db="EMBL/GenBank/DDBJ databases">
        <authorList>
            <person name="Kallberg Y."/>
            <person name="Tangrot J."/>
            <person name="Rosling A."/>
        </authorList>
    </citation>
    <scope>NUCLEOTIDE SEQUENCE</scope>
    <source>
        <strain evidence="1">28 12/20/2015</strain>
    </source>
</reference>
<protein>
    <submittedName>
        <fullName evidence="1">1330_t:CDS:1</fullName>
    </submittedName>
</protein>